<keyword evidence="8" id="KW-1185">Reference proteome</keyword>
<keyword evidence="3" id="KW-0547">Nucleotide-binding</keyword>
<dbReference type="GO" id="GO:0042626">
    <property type="term" value="F:ATPase-coupled transmembrane transporter activity"/>
    <property type="evidence" value="ECO:0007669"/>
    <property type="project" value="TreeGrafter"/>
</dbReference>
<comment type="caution">
    <text evidence="7">The sequence shown here is derived from an EMBL/GenBank/DDBJ whole genome shotgun (WGS) entry which is preliminary data.</text>
</comment>
<evidence type="ECO:0000256" key="5">
    <source>
        <dbReference type="SAM" id="MobiDB-lite"/>
    </source>
</evidence>
<reference evidence="7 8" key="1">
    <citation type="journal article" date="2014" name="Int. J. Syst. Evol. Microbiol.">
        <title>Complete genome sequence of Corynebacterium casei LMG S-19264T (=DSM 44701T), isolated from a smear-ripened cheese.</title>
        <authorList>
            <consortium name="US DOE Joint Genome Institute (JGI-PGF)"/>
            <person name="Walter F."/>
            <person name="Albersmeier A."/>
            <person name="Kalinowski J."/>
            <person name="Ruckert C."/>
        </authorList>
    </citation>
    <scope>NUCLEOTIDE SEQUENCE [LARGE SCALE GENOMIC DNA]</scope>
    <source>
        <strain evidence="7 8">KCTC 19473</strain>
    </source>
</reference>
<feature type="region of interest" description="Disordered" evidence="5">
    <location>
        <begin position="229"/>
        <end position="273"/>
    </location>
</feature>
<organism evidence="7 8">
    <name type="scientific">Nocardiopsis kunsanensis</name>
    <dbReference type="NCBI Taxonomy" id="141693"/>
    <lineage>
        <taxon>Bacteria</taxon>
        <taxon>Bacillati</taxon>
        <taxon>Actinomycetota</taxon>
        <taxon>Actinomycetes</taxon>
        <taxon>Streptosporangiales</taxon>
        <taxon>Nocardiopsidaceae</taxon>
        <taxon>Nocardiopsis</taxon>
    </lineage>
</organism>
<feature type="compositionally biased region" description="Low complexity" evidence="5">
    <location>
        <begin position="254"/>
        <end position="264"/>
    </location>
</feature>
<dbReference type="InterPro" id="IPR015856">
    <property type="entry name" value="ABC_transpr_CbiO/EcfA_su"/>
</dbReference>
<dbReference type="AlphaFoldDB" id="A0A918XBP5"/>
<dbReference type="InterPro" id="IPR003439">
    <property type="entry name" value="ABC_transporter-like_ATP-bd"/>
</dbReference>
<dbReference type="InterPro" id="IPR017871">
    <property type="entry name" value="ABC_transporter-like_CS"/>
</dbReference>
<dbReference type="GO" id="GO:0016887">
    <property type="term" value="F:ATP hydrolysis activity"/>
    <property type="evidence" value="ECO:0007669"/>
    <property type="project" value="InterPro"/>
</dbReference>
<dbReference type="GO" id="GO:0043190">
    <property type="term" value="C:ATP-binding cassette (ABC) transporter complex"/>
    <property type="evidence" value="ECO:0007669"/>
    <property type="project" value="TreeGrafter"/>
</dbReference>
<evidence type="ECO:0000313" key="7">
    <source>
        <dbReference type="EMBL" id="GHD21428.1"/>
    </source>
</evidence>
<dbReference type="InterPro" id="IPR050095">
    <property type="entry name" value="ECF_ABC_transporter_ATP-bd"/>
</dbReference>
<keyword evidence="4 7" id="KW-0067">ATP-binding</keyword>
<evidence type="ECO:0000256" key="4">
    <source>
        <dbReference type="ARBA" id="ARBA00022840"/>
    </source>
</evidence>
<dbReference type="InterPro" id="IPR003593">
    <property type="entry name" value="AAA+_ATPase"/>
</dbReference>
<evidence type="ECO:0000259" key="6">
    <source>
        <dbReference type="PROSITE" id="PS50893"/>
    </source>
</evidence>
<dbReference type="SMART" id="SM00382">
    <property type="entry name" value="AAA"/>
    <property type="match status" value="1"/>
</dbReference>
<dbReference type="PROSITE" id="PS00211">
    <property type="entry name" value="ABC_TRANSPORTER_1"/>
    <property type="match status" value="1"/>
</dbReference>
<evidence type="ECO:0000256" key="2">
    <source>
        <dbReference type="ARBA" id="ARBA00022448"/>
    </source>
</evidence>
<dbReference type="CDD" id="cd03225">
    <property type="entry name" value="ABC_cobalt_CbiO_domain1"/>
    <property type="match status" value="1"/>
</dbReference>
<dbReference type="GO" id="GO:0005524">
    <property type="term" value="F:ATP binding"/>
    <property type="evidence" value="ECO:0007669"/>
    <property type="project" value="UniProtKB-KW"/>
</dbReference>
<name>A0A918XBP5_9ACTN</name>
<accession>A0A918XBP5</accession>
<dbReference type="SUPFAM" id="SSF52540">
    <property type="entry name" value="P-loop containing nucleoside triphosphate hydrolases"/>
    <property type="match status" value="1"/>
</dbReference>
<dbReference type="PANTHER" id="PTHR43553:SF24">
    <property type="entry name" value="ENERGY-COUPLING FACTOR TRANSPORTER ATP-BINDING PROTEIN ECFA1"/>
    <property type="match status" value="1"/>
</dbReference>
<keyword evidence="2" id="KW-0813">Transport</keyword>
<protein>
    <submittedName>
        <fullName evidence="7">Cobalt ABC transporter ATP-binding protein</fullName>
    </submittedName>
</protein>
<evidence type="ECO:0000256" key="3">
    <source>
        <dbReference type="ARBA" id="ARBA00022741"/>
    </source>
</evidence>
<dbReference type="InterPro" id="IPR027417">
    <property type="entry name" value="P-loop_NTPase"/>
</dbReference>
<sequence length="273" mass="29418">MLRLEGVGHAYDDRRVLDGIDLELPEHRIGVVGANGSGKSTLARTLNGLVLPDEGQVWLGEWNTHRHARRIRRRVGFVFSDAANQIVMPTVAEDVEVGLRPLKLGRAETERRVDRILDRYGLADHRDHPAHLLSGGQRQMLALASVLATEPEVLVCDEPTTLLDLRNTRMVHRVLATLEQRVVLFTHDLGLLAGFDRVLVMDGGRVVHDGAPDEAVDFYTGLMDAAPDEAVPLASGTPGPAVPGPVAPDRDPDGSSSRSGAHTPPAAPGGGRP</sequence>
<dbReference type="Pfam" id="PF00005">
    <property type="entry name" value="ABC_tran"/>
    <property type="match status" value="1"/>
</dbReference>
<dbReference type="EMBL" id="BMXL01000005">
    <property type="protein sequence ID" value="GHD21428.1"/>
    <property type="molecule type" value="Genomic_DNA"/>
</dbReference>
<dbReference type="PANTHER" id="PTHR43553">
    <property type="entry name" value="HEAVY METAL TRANSPORTER"/>
    <property type="match status" value="1"/>
</dbReference>
<evidence type="ECO:0000256" key="1">
    <source>
        <dbReference type="ARBA" id="ARBA00005417"/>
    </source>
</evidence>
<proteinExistence type="inferred from homology"/>
<comment type="similarity">
    <text evidence="1">Belongs to the ABC transporter superfamily.</text>
</comment>
<dbReference type="PROSITE" id="PS50893">
    <property type="entry name" value="ABC_TRANSPORTER_2"/>
    <property type="match status" value="1"/>
</dbReference>
<evidence type="ECO:0000313" key="8">
    <source>
        <dbReference type="Proteomes" id="UP000654947"/>
    </source>
</evidence>
<feature type="domain" description="ABC transporter" evidence="6">
    <location>
        <begin position="2"/>
        <end position="228"/>
    </location>
</feature>
<dbReference type="Gene3D" id="3.40.50.300">
    <property type="entry name" value="P-loop containing nucleotide triphosphate hydrolases"/>
    <property type="match status" value="1"/>
</dbReference>
<dbReference type="Proteomes" id="UP000654947">
    <property type="component" value="Unassembled WGS sequence"/>
</dbReference>
<gene>
    <name evidence="7" type="ORF">GCM10007147_14790</name>
</gene>